<protein>
    <submittedName>
        <fullName evidence="1">Uncharacterized protein</fullName>
    </submittedName>
</protein>
<gene>
    <name evidence="1" type="ORF">GCM10022244_59950</name>
</gene>
<evidence type="ECO:0000313" key="1">
    <source>
        <dbReference type="EMBL" id="GAA3944381.1"/>
    </source>
</evidence>
<organism evidence="1 2">
    <name type="scientific">Streptomyces gulbargensis</name>
    <dbReference type="NCBI Taxonomy" id="364901"/>
    <lineage>
        <taxon>Bacteria</taxon>
        <taxon>Bacillati</taxon>
        <taxon>Actinomycetota</taxon>
        <taxon>Actinomycetes</taxon>
        <taxon>Kitasatosporales</taxon>
        <taxon>Streptomycetaceae</taxon>
        <taxon>Streptomyces</taxon>
    </lineage>
</organism>
<comment type="caution">
    <text evidence="1">The sequence shown here is derived from an EMBL/GenBank/DDBJ whole genome shotgun (WGS) entry which is preliminary data.</text>
</comment>
<name>A0ABP7NDZ6_9ACTN</name>
<reference evidence="2" key="1">
    <citation type="journal article" date="2019" name="Int. J. Syst. Evol. Microbiol.">
        <title>The Global Catalogue of Microorganisms (GCM) 10K type strain sequencing project: providing services to taxonomists for standard genome sequencing and annotation.</title>
        <authorList>
            <consortium name="The Broad Institute Genomics Platform"/>
            <consortium name="The Broad Institute Genome Sequencing Center for Infectious Disease"/>
            <person name="Wu L."/>
            <person name="Ma J."/>
        </authorList>
    </citation>
    <scope>NUCLEOTIDE SEQUENCE [LARGE SCALE GENOMIC DNA]</scope>
    <source>
        <strain evidence="2">JCM 16956</strain>
    </source>
</reference>
<keyword evidence="2" id="KW-1185">Reference proteome</keyword>
<dbReference type="Proteomes" id="UP001501000">
    <property type="component" value="Unassembled WGS sequence"/>
</dbReference>
<proteinExistence type="predicted"/>
<accession>A0ABP7NDZ6</accession>
<evidence type="ECO:0000313" key="2">
    <source>
        <dbReference type="Proteomes" id="UP001501000"/>
    </source>
</evidence>
<sequence>MYADERDGVVTWTESASTNLYFFDWCVFAYSPETRRTALLGDSSSLTKGKEVPEAPGSSAPSIGKDKAYWAVTYPTSGKRDVGVKIVARPLSGEGEMETVTERGKLPKATADGALYFVRSEDVSPGFAKDRYEIHRVTPEGSEATVTYGHLAPGQQVTALAVAGTSVNWVVSSEEQGSSVLYSLNTATNRAVTFELGHTGPPTMFLRATPERLAWGNGSAAGDAGQYVYDFARGRLWRVGSEEGFSVMYAKGDHLAWSQLPETGAPGSASFNVTRWER</sequence>
<dbReference type="SUPFAM" id="SSF69304">
    <property type="entry name" value="Tricorn protease N-terminal domain"/>
    <property type="match status" value="1"/>
</dbReference>
<dbReference type="EMBL" id="BAABAJ010000040">
    <property type="protein sequence ID" value="GAA3944381.1"/>
    <property type="molecule type" value="Genomic_DNA"/>
</dbReference>